<dbReference type="Proteomes" id="UP000232227">
    <property type="component" value="Chromosome"/>
</dbReference>
<organism evidence="2 3">
    <name type="scientific">Mesoplasma lactucae ATCC 49193</name>
    <dbReference type="NCBI Taxonomy" id="81460"/>
    <lineage>
        <taxon>Bacteria</taxon>
        <taxon>Bacillati</taxon>
        <taxon>Mycoplasmatota</taxon>
        <taxon>Mollicutes</taxon>
        <taxon>Entomoplasmatales</taxon>
        <taxon>Entomoplasmataceae</taxon>
        <taxon>Mesoplasma</taxon>
    </lineage>
</organism>
<reference evidence="2 3" key="1">
    <citation type="submission" date="2017-09" db="EMBL/GenBank/DDBJ databases">
        <title>SPAdes assembly of the Mesoplasma lactucae genome.</title>
        <authorList>
            <person name="Knight T.F."/>
            <person name="Rubinstein R."/>
            <person name="Citino T."/>
        </authorList>
    </citation>
    <scope>NUCLEOTIDE SEQUENCE [LARGE SCALE GENOMIC DNA]</scope>
    <source>
        <strain evidence="2 3">831-C4</strain>
    </source>
</reference>
<dbReference type="InterPro" id="IPR057666">
    <property type="entry name" value="DrpA_SLOG"/>
</dbReference>
<evidence type="ECO:0000259" key="1">
    <source>
        <dbReference type="Pfam" id="PF02481"/>
    </source>
</evidence>
<dbReference type="Pfam" id="PF02481">
    <property type="entry name" value="DNA_processg_A"/>
    <property type="match status" value="1"/>
</dbReference>
<evidence type="ECO:0000313" key="2">
    <source>
        <dbReference type="EMBL" id="ATG97320.1"/>
    </source>
</evidence>
<name>A0A291IRD6_9MOLU</name>
<dbReference type="Gene3D" id="3.40.50.450">
    <property type="match status" value="2"/>
</dbReference>
<sequence>MQMDKVLLHFALKYDGEWEKIYDALDRKEKISAKDLETVETKINCKYMTILNPLYPNNLKNCHRPPFVIFYQGKIDLLINYYSIFTYLYEEGLEPTTISDFEKMTKSFVKADKTFLLGNLNLMSNFINKTIKQQTDNWIELKDAIKDCPDTETTLYISEAYEKNANDKWFINRVLPGLATATIVLEANRGSEVDDVIKYGINENKEIFVLPLATNIKKKVNNFLIKQGAKLIEKPSDVLNEF</sequence>
<dbReference type="RefSeq" id="WP_096862608.1">
    <property type="nucleotide sequence ID" value="NZ_CP024967.1"/>
</dbReference>
<evidence type="ECO:0000313" key="3">
    <source>
        <dbReference type="Proteomes" id="UP000232227"/>
    </source>
</evidence>
<dbReference type="KEGG" id="mlac:CP520_00920"/>
<accession>A0A291IRD6</accession>
<protein>
    <recommendedName>
        <fullName evidence="1">Smf/DprA SLOG domain-containing protein</fullName>
    </recommendedName>
</protein>
<feature type="domain" description="Smf/DprA SLOG" evidence="1">
    <location>
        <begin position="153"/>
        <end position="241"/>
    </location>
</feature>
<keyword evidence="3" id="KW-1185">Reference proteome</keyword>
<dbReference type="EMBL" id="CP023668">
    <property type="protein sequence ID" value="ATG97320.1"/>
    <property type="molecule type" value="Genomic_DNA"/>
</dbReference>
<proteinExistence type="predicted"/>
<dbReference type="AlphaFoldDB" id="A0A291IRD6"/>
<gene>
    <name evidence="2" type="ORF">CP520_00920</name>
</gene>